<organism evidence="6 7">
    <name type="scientific">Streptomyces coryli</name>
    <dbReference type="NCBI Taxonomy" id="1128680"/>
    <lineage>
        <taxon>Bacteria</taxon>
        <taxon>Bacillati</taxon>
        <taxon>Actinomycetota</taxon>
        <taxon>Actinomycetes</taxon>
        <taxon>Kitasatosporales</taxon>
        <taxon>Streptomycetaceae</taxon>
        <taxon>Streptomyces</taxon>
    </lineage>
</organism>
<dbReference type="InterPro" id="IPR000086">
    <property type="entry name" value="NUDIX_hydrolase_dom"/>
</dbReference>
<dbReference type="PRINTS" id="PR00502">
    <property type="entry name" value="NUDIXFAMILY"/>
</dbReference>
<dbReference type="EMBL" id="JAAKZV010000440">
    <property type="protein sequence ID" value="NGN70220.1"/>
    <property type="molecule type" value="Genomic_DNA"/>
</dbReference>
<dbReference type="Pfam" id="PF00293">
    <property type="entry name" value="NUDIX"/>
    <property type="match status" value="1"/>
</dbReference>
<dbReference type="CDD" id="cd18873">
    <property type="entry name" value="NUDIX_NadM_like"/>
    <property type="match status" value="1"/>
</dbReference>
<evidence type="ECO:0000256" key="2">
    <source>
        <dbReference type="ARBA" id="ARBA00022801"/>
    </source>
</evidence>
<evidence type="ECO:0000256" key="3">
    <source>
        <dbReference type="RuleBase" id="RU003476"/>
    </source>
</evidence>
<sequence length="279" mass="29648">MPPYDPSAYPPFAVTVDLVVLTVRSHALCALAVRRGEPPFQGRWALPGGFVQPDEDLEQAAARELAEETGLHPHGGLADDVPPDRTQAQAQSQTKSPSQPSPASVPGAHLEQLATYGDPKRDPRMRVVSVAHLVLAPDLPAPRPGGDASSVRWAPVEPLLGPDGPSGAAAGEPEQGPLAFDHARILADGVERARSKIEYSSLATAFCPREFTVGELRRVYEAVWGVALDPRNFHRKVTGTPGFLVPTGGTTTRQGGRPAQLFRAGGATLLNPPMLRPEV</sequence>
<proteinExistence type="inferred from homology"/>
<feature type="compositionally biased region" description="Low complexity" evidence="4">
    <location>
        <begin position="86"/>
        <end position="104"/>
    </location>
</feature>
<comment type="caution">
    <text evidence="6">The sequence shown here is derived from an EMBL/GenBank/DDBJ whole genome shotgun (WGS) entry which is preliminary data.</text>
</comment>
<dbReference type="InterPro" id="IPR036388">
    <property type="entry name" value="WH-like_DNA-bd_sf"/>
</dbReference>
<dbReference type="Gene3D" id="3.90.79.10">
    <property type="entry name" value="Nucleoside Triphosphate Pyrophosphohydrolase"/>
    <property type="match status" value="1"/>
</dbReference>
<name>A0A6G4UEF6_9ACTN</name>
<dbReference type="InterPro" id="IPR011213">
    <property type="entry name" value="NMN_biosyn"/>
</dbReference>
<evidence type="ECO:0000256" key="1">
    <source>
        <dbReference type="ARBA" id="ARBA00005582"/>
    </source>
</evidence>
<keyword evidence="7" id="KW-1185">Reference proteome</keyword>
<dbReference type="InterPro" id="IPR054105">
    <property type="entry name" value="WHD_NrtR"/>
</dbReference>
<evidence type="ECO:0000313" key="7">
    <source>
        <dbReference type="Proteomes" id="UP000481583"/>
    </source>
</evidence>
<dbReference type="Gene3D" id="1.10.10.10">
    <property type="entry name" value="Winged helix-like DNA-binding domain superfamily/Winged helix DNA-binding domain"/>
    <property type="match status" value="1"/>
</dbReference>
<dbReference type="PROSITE" id="PS00893">
    <property type="entry name" value="NUDIX_BOX"/>
    <property type="match status" value="1"/>
</dbReference>
<evidence type="ECO:0000259" key="5">
    <source>
        <dbReference type="PROSITE" id="PS51462"/>
    </source>
</evidence>
<protein>
    <submittedName>
        <fullName evidence="6">NUDIX hydrolase</fullName>
    </submittedName>
</protein>
<dbReference type="Pfam" id="PF21906">
    <property type="entry name" value="WHD_NrtR"/>
    <property type="match status" value="1"/>
</dbReference>
<dbReference type="Proteomes" id="UP000481583">
    <property type="component" value="Unassembled WGS sequence"/>
</dbReference>
<dbReference type="SUPFAM" id="SSF46785">
    <property type="entry name" value="Winged helix' DNA-binding domain"/>
    <property type="match status" value="1"/>
</dbReference>
<feature type="domain" description="Nudix hydrolase" evidence="5">
    <location>
        <begin position="2"/>
        <end position="181"/>
    </location>
</feature>
<dbReference type="InterPro" id="IPR020084">
    <property type="entry name" value="NUDIX_hydrolase_CS"/>
</dbReference>
<dbReference type="PIRSF" id="PIRSF019423">
    <property type="entry name" value="NMN_biosyn"/>
    <property type="match status" value="1"/>
</dbReference>
<feature type="region of interest" description="Disordered" evidence="4">
    <location>
        <begin position="137"/>
        <end position="173"/>
    </location>
</feature>
<comment type="similarity">
    <text evidence="1 3">Belongs to the Nudix hydrolase family.</text>
</comment>
<dbReference type="InterPro" id="IPR015797">
    <property type="entry name" value="NUDIX_hydrolase-like_dom_sf"/>
</dbReference>
<dbReference type="InterPro" id="IPR036390">
    <property type="entry name" value="WH_DNA-bd_sf"/>
</dbReference>
<gene>
    <name evidence="6" type="ORF">G5C51_40845</name>
</gene>
<dbReference type="SUPFAM" id="SSF55811">
    <property type="entry name" value="Nudix"/>
    <property type="match status" value="1"/>
</dbReference>
<evidence type="ECO:0000313" key="6">
    <source>
        <dbReference type="EMBL" id="NGN70220.1"/>
    </source>
</evidence>
<dbReference type="AlphaFoldDB" id="A0A6G4UEF6"/>
<dbReference type="PANTHER" id="PTHR43736:SF4">
    <property type="entry name" value="SLR1690 PROTEIN"/>
    <property type="match status" value="1"/>
</dbReference>
<dbReference type="InterPro" id="IPR020476">
    <property type="entry name" value="Nudix_hydrolase"/>
</dbReference>
<dbReference type="PROSITE" id="PS51462">
    <property type="entry name" value="NUDIX"/>
    <property type="match status" value="1"/>
</dbReference>
<feature type="region of interest" description="Disordered" evidence="4">
    <location>
        <begin position="71"/>
        <end position="106"/>
    </location>
</feature>
<reference evidence="6 7" key="1">
    <citation type="submission" date="2020-02" db="EMBL/GenBank/DDBJ databases">
        <title>Whole-genome analyses of novel actinobacteria.</title>
        <authorList>
            <person name="Sahin N."/>
        </authorList>
    </citation>
    <scope>NUCLEOTIDE SEQUENCE [LARGE SCALE GENOMIC DNA]</scope>
    <source>
        <strain evidence="6 7">A7024</strain>
    </source>
</reference>
<dbReference type="GO" id="GO:0016787">
    <property type="term" value="F:hydrolase activity"/>
    <property type="evidence" value="ECO:0007669"/>
    <property type="project" value="UniProtKB-KW"/>
</dbReference>
<keyword evidence="2 3" id="KW-0378">Hydrolase</keyword>
<dbReference type="PANTHER" id="PTHR43736">
    <property type="entry name" value="ADP-RIBOSE PYROPHOSPHATASE"/>
    <property type="match status" value="1"/>
</dbReference>
<evidence type="ECO:0000256" key="4">
    <source>
        <dbReference type="SAM" id="MobiDB-lite"/>
    </source>
</evidence>
<accession>A0A6G4UEF6</accession>
<dbReference type="RefSeq" id="WP_165245831.1">
    <property type="nucleotide sequence ID" value="NZ_JAAKZV010000440.1"/>
</dbReference>